<reference evidence="12" key="1">
    <citation type="submission" date="2025-08" db="UniProtKB">
        <authorList>
            <consortium name="RefSeq"/>
        </authorList>
    </citation>
    <scope>IDENTIFICATION</scope>
    <source>
        <tissue evidence="12">Whole body</tissue>
    </source>
</reference>
<proteinExistence type="predicted"/>
<keyword evidence="4" id="KW-0966">Cell projection</keyword>
<keyword evidence="11" id="KW-1185">Reference proteome</keyword>
<accession>A0ABM1IE95</accession>
<dbReference type="Gene3D" id="2.30.30.40">
    <property type="entry name" value="SH3 Domains"/>
    <property type="match status" value="1"/>
</dbReference>
<evidence type="ECO:0000256" key="7">
    <source>
        <dbReference type="SAM" id="MobiDB-lite"/>
    </source>
</evidence>
<evidence type="ECO:0000256" key="2">
    <source>
        <dbReference type="ARBA" id="ARBA00022443"/>
    </source>
</evidence>
<dbReference type="InterPro" id="IPR001849">
    <property type="entry name" value="PH_domain"/>
</dbReference>
<comment type="subcellular location">
    <subcellularLocation>
        <location evidence="1">Cell projection</location>
        <location evidence="1">Lamellipodium</location>
    </subcellularLocation>
</comment>
<dbReference type="PANTHER" id="PTHR46026">
    <property type="entry name" value="RHO-TYPE GUANINE NUCLEOTIDE EXCHANGE FACTOR, ISOFORM F"/>
    <property type="match status" value="1"/>
</dbReference>
<dbReference type="SUPFAM" id="SSF48065">
    <property type="entry name" value="DBL homology domain (DH-domain)"/>
    <property type="match status" value="1"/>
</dbReference>
<dbReference type="InterPro" id="IPR001452">
    <property type="entry name" value="SH3_domain"/>
</dbReference>
<dbReference type="Gene3D" id="1.20.5.390">
    <property type="entry name" value="L1 transposable element, trimerization domain"/>
    <property type="match status" value="1"/>
</dbReference>
<keyword evidence="6" id="KW-0175">Coiled coil</keyword>
<evidence type="ECO:0000313" key="12">
    <source>
        <dbReference type="RefSeq" id="XP_015178532.1"/>
    </source>
</evidence>
<dbReference type="Gene3D" id="2.30.29.30">
    <property type="entry name" value="Pleckstrin-homology domain (PH domain)/Phosphotyrosine-binding domain (PTB)"/>
    <property type="match status" value="1"/>
</dbReference>
<organism evidence="11 12">
    <name type="scientific">Polistes dominula</name>
    <name type="common">European paper wasp</name>
    <name type="synonym">Vespa dominula</name>
    <dbReference type="NCBI Taxonomy" id="743375"/>
    <lineage>
        <taxon>Eukaryota</taxon>
        <taxon>Metazoa</taxon>
        <taxon>Ecdysozoa</taxon>
        <taxon>Arthropoda</taxon>
        <taxon>Hexapoda</taxon>
        <taxon>Insecta</taxon>
        <taxon>Pterygota</taxon>
        <taxon>Neoptera</taxon>
        <taxon>Endopterygota</taxon>
        <taxon>Hymenoptera</taxon>
        <taxon>Apocrita</taxon>
        <taxon>Aculeata</taxon>
        <taxon>Vespoidea</taxon>
        <taxon>Vespidae</taxon>
        <taxon>Polistinae</taxon>
        <taxon>Polistini</taxon>
        <taxon>Polistes</taxon>
    </lineage>
</organism>
<evidence type="ECO:0000256" key="5">
    <source>
        <dbReference type="PROSITE-ProRule" id="PRU00192"/>
    </source>
</evidence>
<name>A0ABM1IE95_POLDO</name>
<feature type="domain" description="SH3" evidence="8">
    <location>
        <begin position="5"/>
        <end position="64"/>
    </location>
</feature>
<evidence type="ECO:0000256" key="1">
    <source>
        <dbReference type="ARBA" id="ARBA00004510"/>
    </source>
</evidence>
<dbReference type="SMART" id="SM00325">
    <property type="entry name" value="RhoGEF"/>
    <property type="match status" value="1"/>
</dbReference>
<gene>
    <name evidence="12" type="primary">LOC107067478</name>
</gene>
<dbReference type="GeneID" id="107067478"/>
<dbReference type="PANTHER" id="PTHR46026:SF1">
    <property type="entry name" value="RHO-TYPE GUANINE NUCLEOTIDE EXCHANGE FACTOR, ISOFORM F"/>
    <property type="match status" value="1"/>
</dbReference>
<dbReference type="Pfam" id="PF00169">
    <property type="entry name" value="PH"/>
    <property type="match status" value="1"/>
</dbReference>
<dbReference type="InterPro" id="IPR000219">
    <property type="entry name" value="DH_dom"/>
</dbReference>
<dbReference type="CDD" id="cd00160">
    <property type="entry name" value="RhoGEF"/>
    <property type="match status" value="1"/>
</dbReference>
<dbReference type="SMART" id="SM00326">
    <property type="entry name" value="SH3"/>
    <property type="match status" value="1"/>
</dbReference>
<dbReference type="CDD" id="cd01225">
    <property type="entry name" value="PH_Cool_Pix"/>
    <property type="match status" value="1"/>
</dbReference>
<dbReference type="PROSITE" id="PS50003">
    <property type="entry name" value="PH_DOMAIN"/>
    <property type="match status" value="1"/>
</dbReference>
<evidence type="ECO:0000256" key="6">
    <source>
        <dbReference type="SAM" id="Coils"/>
    </source>
</evidence>
<dbReference type="PROSITE" id="PS50010">
    <property type="entry name" value="DH_2"/>
    <property type="match status" value="1"/>
</dbReference>
<dbReference type="InterPro" id="IPR036028">
    <property type="entry name" value="SH3-like_dom_sf"/>
</dbReference>
<feature type="coiled-coil region" evidence="6">
    <location>
        <begin position="987"/>
        <end position="1014"/>
    </location>
</feature>
<dbReference type="SMART" id="SM00233">
    <property type="entry name" value="PH"/>
    <property type="match status" value="1"/>
</dbReference>
<dbReference type="SUPFAM" id="SSF50044">
    <property type="entry name" value="SH3-domain"/>
    <property type="match status" value="1"/>
</dbReference>
<dbReference type="InterPro" id="IPR011993">
    <property type="entry name" value="PH-like_dom_sf"/>
</dbReference>
<evidence type="ECO:0000259" key="8">
    <source>
        <dbReference type="PROSITE" id="PS50002"/>
    </source>
</evidence>
<protein>
    <submittedName>
        <fullName evidence="12">Uncharacterized protein LOC107067478 isoform X2</fullName>
    </submittedName>
</protein>
<evidence type="ECO:0000256" key="4">
    <source>
        <dbReference type="ARBA" id="ARBA00023273"/>
    </source>
</evidence>
<dbReference type="InterPro" id="IPR046376">
    <property type="entry name" value="PH_Cool_Pix"/>
</dbReference>
<evidence type="ECO:0000256" key="3">
    <source>
        <dbReference type="ARBA" id="ARBA00022658"/>
    </source>
</evidence>
<dbReference type="SUPFAM" id="SSF50729">
    <property type="entry name" value="PH domain-like"/>
    <property type="match status" value="1"/>
</dbReference>
<feature type="domain" description="PH" evidence="9">
    <location>
        <begin position="297"/>
        <end position="394"/>
    </location>
</feature>
<sequence length="1034" mass="117545">MSKPDAPKFVTALFSFKGKNNDELCFKKGDIITITQTDDEGWWEGTLHDKTGWFPSNYVKEHRVPDNGLSSVKVTSEKGLPESPVHQKLNRDIVIKDIVDSERINVAELQGLVTNFLQPLETSNILKKEEYKQLLGNIHEVLEMHQRLLTNLENTILQGVAGRIGNLFLTLAPRLKSIHTAYCNNHPQAVCILDRYRDELNEFMEDSGAITPGILVLTTGLSKPFRRLDKYSAMLQELERYTEKNHPDRGDTQRSIAVYREIADSCSSIRKQRELALQVLTSGIKGWEGEELSSLGEILHVGSVTLATGVDKRDRYFVLFPATLLVLSTSPRMSSFIYEGKLPLTGINVLATEDTDEIRNAFEITGPMIENITVLCTSKEERQRWIELLAQEKVTNILKSPTMPRVSYNHPPYTRLSRYFAKLVRKKIIENELMKKLLYIQYVLKPDLSSVKMRRCNVTYTIFPNKSNECNSDCDTIIDNETTQDPPKELRKSTLTLDVRYEVGNTDLSALGLESTSLTNFASRAAVAYGDRSSFETSKSLPAGRATSHVLPNILLSTSTSTVPILLPRTHDYYRENLDIPRERMMPYGGTIKCWDVVELYPKTPDISNLNIGDSVTPVNTADNGNLRNDQRLCPITSVHSSDSGMAESFHLNSTELGSCYKSHRSSHSKYIDPVRASHSESDIDENKFENQCICTSPFGSTPRDSERSFPSTENINKTSNTVMTSSSYIKKNVNKDAFDNMKKEEEEEETNIMVTAKDYENIKHKRFTEPIPQLHQSYSKRKGKKMVRPVQPTIEEQPEQTGQVYRSGLYAHWWLKRTIPLSGCTERGKLPWHGCLFFYLFFFLSLSLTNSHWSSRILCLYFTAMLCEECFCFMNSQTNGKRQRSAVDHCLSPGIKTPWSIASLRPAPPLYTLKTFDNRQFEEDAIILKIIESYCLSVNSRYTMNSNESNSMVDVEWQRTRDASSFTHKKGVNWDSSADRSLSETVKTLKNQMTDLQSQMSLLTKQLDEERRSRLSLAATVKRSMAAMDSSIP</sequence>
<dbReference type="CDD" id="cd11877">
    <property type="entry name" value="SH3_PIX"/>
    <property type="match status" value="1"/>
</dbReference>
<evidence type="ECO:0000259" key="10">
    <source>
        <dbReference type="PROSITE" id="PS50010"/>
    </source>
</evidence>
<dbReference type="PROSITE" id="PS50002">
    <property type="entry name" value="SH3"/>
    <property type="match status" value="1"/>
</dbReference>
<feature type="domain" description="DH" evidence="10">
    <location>
        <begin position="90"/>
        <end position="269"/>
    </location>
</feature>
<dbReference type="PRINTS" id="PR00452">
    <property type="entry name" value="SH3DOMAIN"/>
</dbReference>
<dbReference type="InterPro" id="IPR035899">
    <property type="entry name" value="DBL_dom_sf"/>
</dbReference>
<keyword evidence="2 5" id="KW-0728">SH3 domain</keyword>
<keyword evidence="3" id="KW-0344">Guanine-nucleotide releasing factor</keyword>
<dbReference type="Proteomes" id="UP000694924">
    <property type="component" value="Unplaced"/>
</dbReference>
<dbReference type="Gene3D" id="1.20.900.10">
    <property type="entry name" value="Dbl homology (DH) domain"/>
    <property type="match status" value="1"/>
</dbReference>
<feature type="region of interest" description="Disordered" evidence="7">
    <location>
        <begin position="700"/>
        <end position="719"/>
    </location>
</feature>
<feature type="compositionally biased region" description="Polar residues" evidence="7">
    <location>
        <begin position="709"/>
        <end position="719"/>
    </location>
</feature>
<dbReference type="Pfam" id="PF00621">
    <property type="entry name" value="RhoGEF"/>
    <property type="match status" value="1"/>
</dbReference>
<dbReference type="RefSeq" id="XP_015178532.1">
    <property type="nucleotide sequence ID" value="XM_015323046.1"/>
</dbReference>
<evidence type="ECO:0000313" key="11">
    <source>
        <dbReference type="Proteomes" id="UP000694924"/>
    </source>
</evidence>
<evidence type="ECO:0000259" key="9">
    <source>
        <dbReference type="PROSITE" id="PS50003"/>
    </source>
</evidence>
<dbReference type="Pfam" id="PF00018">
    <property type="entry name" value="SH3_1"/>
    <property type="match status" value="1"/>
</dbReference>